<dbReference type="SUPFAM" id="SSF55347">
    <property type="entry name" value="Glyceraldehyde-3-phosphate dehydrogenase-like, C-terminal domain"/>
    <property type="match status" value="1"/>
</dbReference>
<dbReference type="Pfam" id="PF01408">
    <property type="entry name" value="GFO_IDH_MocA"/>
    <property type="match status" value="1"/>
</dbReference>
<keyword evidence="4" id="KW-1185">Reference proteome</keyword>
<sequence>MQKLRLALIGCGRIGTKKHIEALIKNHDIIETVAVCDIIKDKAENCANIFEKSTGRKPEVVTDYKKILLREDIDAVAIATESGFHYEISMESLISNKHVLVEKPMALSTLHMEEMITTAKSKNLKLAVCFQNRFNPPIQELRKKIDSNAFGKINYGVATIRWNRNENYYKQAPWRGTWNQDGGALMNQCTHNIDLLQWMLGGEIDEIYGHIENFIHPQIETEDFGVAIIKFKNGTVGILEGTTSIFPKNLHEKLSIFGEKGTVIIGGLAVNRIETWKFENEADHPFMNLPDPDTVYGYGHVPLYKDFYEAIEKDRKPYISGEDGKKAVEIVLAIYKSAIERKPVKFPVSFSTYDMQKFFEMKNIQGVSR</sequence>
<dbReference type="Gene3D" id="3.30.360.10">
    <property type="entry name" value="Dihydrodipicolinate Reductase, domain 2"/>
    <property type="match status" value="1"/>
</dbReference>
<organism evidence="3 4">
    <name type="scientific">Thermosipho ferrireducens</name>
    <dbReference type="NCBI Taxonomy" id="2571116"/>
    <lineage>
        <taxon>Bacteria</taxon>
        <taxon>Thermotogati</taxon>
        <taxon>Thermotogota</taxon>
        <taxon>Thermotogae</taxon>
        <taxon>Thermotogales</taxon>
        <taxon>Fervidobacteriaceae</taxon>
        <taxon>Thermosipho</taxon>
    </lineage>
</organism>
<evidence type="ECO:0000259" key="1">
    <source>
        <dbReference type="Pfam" id="PF01408"/>
    </source>
</evidence>
<dbReference type="InterPro" id="IPR000683">
    <property type="entry name" value="Gfo/Idh/MocA-like_OxRdtase_N"/>
</dbReference>
<protein>
    <submittedName>
        <fullName evidence="3">Gfo/Idh/MocA family oxidoreductase</fullName>
    </submittedName>
</protein>
<reference evidence="3 4" key="1">
    <citation type="submission" date="2021-03" db="EMBL/GenBank/DDBJ databases">
        <title>Thermosipho ferrireducens sp.nov., an anaerobic thermophilic iron-reducing bacterium isolated from a deep-sea hydrothermal sulfide deposits.</title>
        <authorList>
            <person name="Zeng X."/>
            <person name="Chen Y."/>
            <person name="Shao Z."/>
        </authorList>
    </citation>
    <scope>NUCLEOTIDE SEQUENCE [LARGE SCALE GENOMIC DNA]</scope>
    <source>
        <strain evidence="3 4">JL129W03</strain>
    </source>
</reference>
<dbReference type="PANTHER" id="PTHR43249">
    <property type="entry name" value="UDP-N-ACETYL-2-AMINO-2-DEOXY-D-GLUCURONATE OXIDASE"/>
    <property type="match status" value="1"/>
</dbReference>
<dbReference type="SUPFAM" id="SSF51735">
    <property type="entry name" value="NAD(P)-binding Rossmann-fold domains"/>
    <property type="match status" value="1"/>
</dbReference>
<dbReference type="InterPro" id="IPR052515">
    <property type="entry name" value="Gfo/Idh/MocA_Oxidoreductase"/>
</dbReference>
<accession>A0ABX7S9G1</accession>
<dbReference type="Proteomes" id="UP000671862">
    <property type="component" value="Chromosome"/>
</dbReference>
<name>A0ABX7S9G1_9BACT</name>
<dbReference type="Gene3D" id="3.40.50.720">
    <property type="entry name" value="NAD(P)-binding Rossmann-like Domain"/>
    <property type="match status" value="1"/>
</dbReference>
<dbReference type="InterPro" id="IPR036291">
    <property type="entry name" value="NAD(P)-bd_dom_sf"/>
</dbReference>
<dbReference type="PANTHER" id="PTHR43249:SF1">
    <property type="entry name" value="D-GLUCOSIDE 3-DEHYDROGENASE"/>
    <property type="match status" value="1"/>
</dbReference>
<dbReference type="InterPro" id="IPR055170">
    <property type="entry name" value="GFO_IDH_MocA-like_dom"/>
</dbReference>
<dbReference type="EMBL" id="CP071446">
    <property type="protein sequence ID" value="QTA38588.1"/>
    <property type="molecule type" value="Genomic_DNA"/>
</dbReference>
<dbReference type="RefSeq" id="WP_207567305.1">
    <property type="nucleotide sequence ID" value="NZ_CP071446.1"/>
</dbReference>
<feature type="domain" description="GFO/IDH/MocA-like oxidoreductase" evidence="2">
    <location>
        <begin position="138"/>
        <end position="263"/>
    </location>
</feature>
<feature type="domain" description="Gfo/Idh/MocA-like oxidoreductase N-terminal" evidence="1">
    <location>
        <begin position="5"/>
        <end position="128"/>
    </location>
</feature>
<dbReference type="Pfam" id="PF22725">
    <property type="entry name" value="GFO_IDH_MocA_C3"/>
    <property type="match status" value="1"/>
</dbReference>
<evidence type="ECO:0000259" key="2">
    <source>
        <dbReference type="Pfam" id="PF22725"/>
    </source>
</evidence>
<evidence type="ECO:0000313" key="4">
    <source>
        <dbReference type="Proteomes" id="UP000671862"/>
    </source>
</evidence>
<gene>
    <name evidence="3" type="ORF">JYK00_03495</name>
</gene>
<evidence type="ECO:0000313" key="3">
    <source>
        <dbReference type="EMBL" id="QTA38588.1"/>
    </source>
</evidence>
<proteinExistence type="predicted"/>